<organism evidence="1">
    <name type="scientific">Solanum lycopersicum</name>
    <name type="common">Tomato</name>
    <name type="synonym">Lycopersicon esculentum</name>
    <dbReference type="NCBI Taxonomy" id="4081"/>
    <lineage>
        <taxon>Eukaryota</taxon>
        <taxon>Viridiplantae</taxon>
        <taxon>Streptophyta</taxon>
        <taxon>Embryophyta</taxon>
        <taxon>Tracheophyta</taxon>
        <taxon>Spermatophyta</taxon>
        <taxon>Magnoliopsida</taxon>
        <taxon>eudicotyledons</taxon>
        <taxon>Gunneridae</taxon>
        <taxon>Pentapetalae</taxon>
        <taxon>asterids</taxon>
        <taxon>lamiids</taxon>
        <taxon>Solanales</taxon>
        <taxon>Solanaceae</taxon>
        <taxon>Solanoideae</taxon>
        <taxon>Solaneae</taxon>
        <taxon>Solanum</taxon>
        <taxon>Solanum subgen. Lycopersicon</taxon>
    </lineage>
</organism>
<dbReference type="Proteomes" id="UP000004994">
    <property type="component" value="Chromosome 2"/>
</dbReference>
<proteinExistence type="predicted"/>
<dbReference type="EnsemblPlants" id="Solyc02g066810.1.1">
    <property type="protein sequence ID" value="Solyc02g066810.1.1.1"/>
    <property type="gene ID" value="Solyc02g066810.1"/>
</dbReference>
<accession>A0A3Q7FL45</accession>
<protein>
    <submittedName>
        <fullName evidence="1">Uncharacterized protein</fullName>
    </submittedName>
</protein>
<sequence length="57" mass="6451">MAGLAKNDVFELLELKFNRSKEEIRNGNMKVVEDDARGEDDVYQLTAETVTFSNAID</sequence>
<dbReference type="PaxDb" id="4081-Solyc02g066810.1.1"/>
<reference evidence="1" key="2">
    <citation type="submission" date="2019-01" db="UniProtKB">
        <authorList>
            <consortium name="EnsemblPlants"/>
        </authorList>
    </citation>
    <scope>IDENTIFICATION</scope>
    <source>
        <strain evidence="1">cv. Heinz 1706</strain>
    </source>
</reference>
<name>A0A3Q7FL45_SOLLC</name>
<keyword evidence="2" id="KW-1185">Reference proteome</keyword>
<dbReference type="Gramene" id="Solyc02g066810.1.1">
    <property type="protein sequence ID" value="Solyc02g066810.1.1.1"/>
    <property type="gene ID" value="Solyc02g066810.1"/>
</dbReference>
<dbReference type="InParanoid" id="A0A3Q7FL45"/>
<evidence type="ECO:0000313" key="2">
    <source>
        <dbReference type="Proteomes" id="UP000004994"/>
    </source>
</evidence>
<reference evidence="1" key="1">
    <citation type="journal article" date="2012" name="Nature">
        <title>The tomato genome sequence provides insights into fleshy fruit evolution.</title>
        <authorList>
            <consortium name="Tomato Genome Consortium"/>
        </authorList>
    </citation>
    <scope>NUCLEOTIDE SEQUENCE [LARGE SCALE GENOMIC DNA]</scope>
    <source>
        <strain evidence="1">cv. Heinz 1706</strain>
    </source>
</reference>
<dbReference type="AlphaFoldDB" id="A0A3Q7FL45"/>
<evidence type="ECO:0000313" key="1">
    <source>
        <dbReference type="EnsemblPlants" id="Solyc02g066810.1.1.1"/>
    </source>
</evidence>